<protein>
    <submittedName>
        <fullName evidence="1">Uncharacterized protein</fullName>
    </submittedName>
</protein>
<name>A0A8J2HNM9_COTCN</name>
<dbReference type="Proteomes" id="UP000786811">
    <property type="component" value="Unassembled WGS sequence"/>
</dbReference>
<dbReference type="EMBL" id="CAJNRD030001123">
    <property type="protein sequence ID" value="CAG5102736.1"/>
    <property type="molecule type" value="Genomic_DNA"/>
</dbReference>
<organism evidence="1 2">
    <name type="scientific">Cotesia congregata</name>
    <name type="common">Parasitoid wasp</name>
    <name type="synonym">Apanteles congregatus</name>
    <dbReference type="NCBI Taxonomy" id="51543"/>
    <lineage>
        <taxon>Eukaryota</taxon>
        <taxon>Metazoa</taxon>
        <taxon>Ecdysozoa</taxon>
        <taxon>Arthropoda</taxon>
        <taxon>Hexapoda</taxon>
        <taxon>Insecta</taxon>
        <taxon>Pterygota</taxon>
        <taxon>Neoptera</taxon>
        <taxon>Endopterygota</taxon>
        <taxon>Hymenoptera</taxon>
        <taxon>Apocrita</taxon>
        <taxon>Ichneumonoidea</taxon>
        <taxon>Braconidae</taxon>
        <taxon>Microgastrinae</taxon>
        <taxon>Cotesia</taxon>
    </lineage>
</organism>
<gene>
    <name evidence="1" type="ORF">HICCMSTLAB_LOCUS11158</name>
</gene>
<evidence type="ECO:0000313" key="2">
    <source>
        <dbReference type="Proteomes" id="UP000786811"/>
    </source>
</evidence>
<keyword evidence="2" id="KW-1185">Reference proteome</keyword>
<proteinExistence type="predicted"/>
<reference evidence="1" key="1">
    <citation type="submission" date="2021-04" db="EMBL/GenBank/DDBJ databases">
        <authorList>
            <person name="Chebbi M.A.C M."/>
        </authorList>
    </citation>
    <scope>NUCLEOTIDE SEQUENCE</scope>
</reference>
<accession>A0A8J2HNM9</accession>
<comment type="caution">
    <text evidence="1">The sequence shown here is derived from an EMBL/GenBank/DDBJ whole genome shotgun (WGS) entry which is preliminary data.</text>
</comment>
<dbReference type="OrthoDB" id="7699256at2759"/>
<evidence type="ECO:0000313" key="1">
    <source>
        <dbReference type="EMBL" id="CAG5102736.1"/>
    </source>
</evidence>
<sequence length="188" mass="21674">MLNKFVDEVHERIMIHTNHAVNEGHKQIKIIGEDSDCVALLSQNWKTWATQGLTELWYEYTCSYKKKVIGIHILAEKLPPELLLTIVAVHNLTGSLYTSRIGTKQAAINNNPMEYLSICGKGWEYHHGSSFSIQNLSATSASIRLHILRAWYITYKQLNLLNYFYQVPLNFTDFGYEIIKNEICPKKI</sequence>
<dbReference type="AlphaFoldDB" id="A0A8J2HNM9"/>